<dbReference type="AlphaFoldDB" id="A0A6J4SAA1"/>
<evidence type="ECO:0000256" key="1">
    <source>
        <dbReference type="SAM" id="MobiDB-lite"/>
    </source>
</evidence>
<gene>
    <name evidence="2" type="ORF">AVDCRST_MAG45-880</name>
</gene>
<evidence type="ECO:0000313" key="2">
    <source>
        <dbReference type="EMBL" id="CAA9493618.1"/>
    </source>
</evidence>
<feature type="region of interest" description="Disordered" evidence="1">
    <location>
        <begin position="1"/>
        <end position="41"/>
    </location>
</feature>
<dbReference type="EMBL" id="CADCVU010000079">
    <property type="protein sequence ID" value="CAA9493618.1"/>
    <property type="molecule type" value="Genomic_DNA"/>
</dbReference>
<proteinExistence type="predicted"/>
<accession>A0A6J4SAA1</accession>
<organism evidence="2">
    <name type="scientific">uncultured Solirubrobacterales bacterium</name>
    <dbReference type="NCBI Taxonomy" id="768556"/>
    <lineage>
        <taxon>Bacteria</taxon>
        <taxon>Bacillati</taxon>
        <taxon>Actinomycetota</taxon>
        <taxon>Thermoleophilia</taxon>
        <taxon>Solirubrobacterales</taxon>
        <taxon>environmental samples</taxon>
    </lineage>
</organism>
<reference evidence="2" key="1">
    <citation type="submission" date="2020-02" db="EMBL/GenBank/DDBJ databases">
        <authorList>
            <person name="Meier V. D."/>
        </authorList>
    </citation>
    <scope>NUCLEOTIDE SEQUENCE</scope>
    <source>
        <strain evidence="2">AVDCRST_MAG45</strain>
    </source>
</reference>
<sequence>MSSAPTQSPSHPHDPRRRGREAAEERVIEGSSAPRRETDARPAAPVVRGLLELPFAVGGMAVRRITAVVRVASEVTIVPLVGDVGAGLSRLTLAIERLAGAQPTLDRLADAVERLDEIGAEGGSLERIA</sequence>
<name>A0A6J4SAA1_9ACTN</name>
<feature type="compositionally biased region" description="Polar residues" evidence="1">
    <location>
        <begin position="1"/>
        <end position="10"/>
    </location>
</feature>
<protein>
    <submittedName>
        <fullName evidence="2">Uncharacterized protein</fullName>
    </submittedName>
</protein>
<feature type="compositionally biased region" description="Basic and acidic residues" evidence="1">
    <location>
        <begin position="20"/>
        <end position="40"/>
    </location>
</feature>